<dbReference type="EMBL" id="ASPP01026500">
    <property type="protein sequence ID" value="ETO07110.1"/>
    <property type="molecule type" value="Genomic_DNA"/>
</dbReference>
<reference evidence="1 2" key="1">
    <citation type="journal article" date="2013" name="Curr. Biol.">
        <title>The Genome of the Foraminiferan Reticulomyxa filosa.</title>
        <authorList>
            <person name="Glockner G."/>
            <person name="Hulsmann N."/>
            <person name="Schleicher M."/>
            <person name="Noegel A.A."/>
            <person name="Eichinger L."/>
            <person name="Gallinger C."/>
            <person name="Pawlowski J."/>
            <person name="Sierra R."/>
            <person name="Euteneuer U."/>
            <person name="Pillet L."/>
            <person name="Moustafa A."/>
            <person name="Platzer M."/>
            <person name="Groth M."/>
            <person name="Szafranski K."/>
            <person name="Schliwa M."/>
        </authorList>
    </citation>
    <scope>NUCLEOTIDE SEQUENCE [LARGE SCALE GENOMIC DNA]</scope>
</reference>
<organism evidence="1 2">
    <name type="scientific">Reticulomyxa filosa</name>
    <dbReference type="NCBI Taxonomy" id="46433"/>
    <lineage>
        <taxon>Eukaryota</taxon>
        <taxon>Sar</taxon>
        <taxon>Rhizaria</taxon>
        <taxon>Retaria</taxon>
        <taxon>Foraminifera</taxon>
        <taxon>Monothalamids</taxon>
        <taxon>Reticulomyxidae</taxon>
        <taxon>Reticulomyxa</taxon>
    </lineage>
</organism>
<accession>X6M296</accession>
<evidence type="ECO:0000313" key="1">
    <source>
        <dbReference type="EMBL" id="ETO07110.1"/>
    </source>
</evidence>
<proteinExistence type="predicted"/>
<dbReference type="Proteomes" id="UP000023152">
    <property type="component" value="Unassembled WGS sequence"/>
</dbReference>
<dbReference type="AlphaFoldDB" id="X6M296"/>
<gene>
    <name evidence="1" type="ORF">RFI_30283</name>
</gene>
<comment type="caution">
    <text evidence="1">The sequence shown here is derived from an EMBL/GenBank/DDBJ whole genome shotgun (WGS) entry which is preliminary data.</text>
</comment>
<evidence type="ECO:0000313" key="2">
    <source>
        <dbReference type="Proteomes" id="UP000023152"/>
    </source>
</evidence>
<name>X6M296_RETFI</name>
<protein>
    <submittedName>
        <fullName evidence="1">Uncharacterized protein</fullName>
    </submittedName>
</protein>
<keyword evidence="2" id="KW-1185">Reference proteome</keyword>
<sequence length="143" mass="16174">MDFFLNKQKHSAVVIVMTSTPPSNGICKWVGQTGANRAFDELFMTNCSSTTLVRTPNLVINNIWSSSNFAFPMSRVLIKKKMIFQIHAKANAHIQAIVANKRNFVMNQKFDICQVTVLSASNIFEMMLDTSMLGSFFFLTTFF</sequence>